<dbReference type="SUPFAM" id="SSF51905">
    <property type="entry name" value="FAD/NAD(P)-binding domain"/>
    <property type="match status" value="1"/>
</dbReference>
<feature type="domain" description="FAD-binding" evidence="4">
    <location>
        <begin position="11"/>
        <end position="365"/>
    </location>
</feature>
<evidence type="ECO:0000256" key="3">
    <source>
        <dbReference type="SAM" id="Phobius"/>
    </source>
</evidence>
<gene>
    <name evidence="6" type="ORF">EDS130_LOCUS35744</name>
    <name evidence="5" type="ORF">XAT740_LOCUS17526</name>
</gene>
<dbReference type="GO" id="GO:0071949">
    <property type="term" value="F:FAD binding"/>
    <property type="evidence" value="ECO:0007669"/>
    <property type="project" value="InterPro"/>
</dbReference>
<dbReference type="OrthoDB" id="10006307at2759"/>
<reference evidence="5" key="1">
    <citation type="submission" date="2021-02" db="EMBL/GenBank/DDBJ databases">
        <authorList>
            <person name="Nowell W R."/>
        </authorList>
    </citation>
    <scope>NUCLEOTIDE SEQUENCE</scope>
</reference>
<name>A0A814MWD3_ADIRI</name>
<evidence type="ECO:0000256" key="1">
    <source>
        <dbReference type="ARBA" id="ARBA00023002"/>
    </source>
</evidence>
<dbReference type="Proteomes" id="UP000663828">
    <property type="component" value="Unassembled WGS sequence"/>
</dbReference>
<dbReference type="PANTHER" id="PTHR13789:SF268">
    <property type="entry name" value="5-METHYLPHENAZINE-1-CARBOXYLATE 1-MONOOXYGENASE"/>
    <property type="match status" value="1"/>
</dbReference>
<feature type="transmembrane region" description="Helical" evidence="3">
    <location>
        <begin position="12"/>
        <end position="29"/>
    </location>
</feature>
<dbReference type="NCBIfam" id="NF005720">
    <property type="entry name" value="PRK07538.1"/>
    <property type="match status" value="1"/>
</dbReference>
<dbReference type="InterPro" id="IPR036188">
    <property type="entry name" value="FAD/NAD-bd_sf"/>
</dbReference>
<dbReference type="EMBL" id="CAJNOR010001146">
    <property type="protein sequence ID" value="CAF1085008.1"/>
    <property type="molecule type" value="Genomic_DNA"/>
</dbReference>
<protein>
    <recommendedName>
        <fullName evidence="4">FAD-binding domain-containing protein</fullName>
    </recommendedName>
</protein>
<evidence type="ECO:0000313" key="7">
    <source>
        <dbReference type="Proteomes" id="UP000663828"/>
    </source>
</evidence>
<dbReference type="GO" id="GO:0004497">
    <property type="term" value="F:monooxygenase activity"/>
    <property type="evidence" value="ECO:0007669"/>
    <property type="project" value="UniProtKB-KW"/>
</dbReference>
<evidence type="ECO:0000313" key="6">
    <source>
        <dbReference type="EMBL" id="CAF1396089.1"/>
    </source>
</evidence>
<dbReference type="PRINTS" id="PR00420">
    <property type="entry name" value="RNGMNOXGNASE"/>
</dbReference>
<keyword evidence="3" id="KW-1133">Transmembrane helix</keyword>
<comment type="caution">
    <text evidence="5">The sequence shown here is derived from an EMBL/GenBank/DDBJ whole genome shotgun (WGS) entry which is preliminary data.</text>
</comment>
<keyword evidence="1" id="KW-0560">Oxidoreductase</keyword>
<keyword evidence="7" id="KW-1185">Reference proteome</keyword>
<keyword evidence="2" id="KW-0503">Monooxygenase</keyword>
<keyword evidence="3" id="KW-0472">Membrane</keyword>
<evidence type="ECO:0000313" key="5">
    <source>
        <dbReference type="EMBL" id="CAF1085008.1"/>
    </source>
</evidence>
<sequence>MNPVDNDDIIDITIIGGGISGLITALYLSRLNVRLRLFEQSEHIDTVGFGLNLQPYCVKCLYELGLENQLNQVGIQTKKALFYSRHGQFIFEDLRGLDGGYSHPMYSVHRGYLHQILFYQLQKLTSPSTIQLSHKLIEFNEKSNLIELKFLNTKINKIKVIQTKILIGADGINSSVRKIFYPNEGLPVWKGLQIWRGITYQENTYLDGKTMICMGNPDTKYFILYPLSNNLINWACVLRIQNETNSSSLSLNSIDWTNKGNHQDFLPLIQEMKLDFIDIEQLIKSSMNINQFPITDRDQIPRWTFNCVTLIGDAAHPMYPNGGNGASQAILDAQQLYRSFILHGITNKALEHYESIRHPLTDRMVLLARQYGPDEILRIIDHRSPNPFQHLSQIISSEEIQSIYENYKKKVSIEK</sequence>
<organism evidence="5 7">
    <name type="scientific">Adineta ricciae</name>
    <name type="common">Rotifer</name>
    <dbReference type="NCBI Taxonomy" id="249248"/>
    <lineage>
        <taxon>Eukaryota</taxon>
        <taxon>Metazoa</taxon>
        <taxon>Spiralia</taxon>
        <taxon>Gnathifera</taxon>
        <taxon>Rotifera</taxon>
        <taxon>Eurotatoria</taxon>
        <taxon>Bdelloidea</taxon>
        <taxon>Adinetida</taxon>
        <taxon>Adinetidae</taxon>
        <taxon>Adineta</taxon>
    </lineage>
</organism>
<evidence type="ECO:0000259" key="4">
    <source>
        <dbReference type="Pfam" id="PF01494"/>
    </source>
</evidence>
<accession>A0A814MWD3</accession>
<dbReference type="InterPro" id="IPR002938">
    <property type="entry name" value="FAD-bd"/>
</dbReference>
<dbReference type="AlphaFoldDB" id="A0A814MWD3"/>
<dbReference type="Pfam" id="PF01494">
    <property type="entry name" value="FAD_binding_3"/>
    <property type="match status" value="1"/>
</dbReference>
<dbReference type="SUPFAM" id="SSF54373">
    <property type="entry name" value="FAD-linked reductases, C-terminal domain"/>
    <property type="match status" value="1"/>
</dbReference>
<proteinExistence type="predicted"/>
<keyword evidence="3" id="KW-0812">Transmembrane</keyword>
<dbReference type="Gene3D" id="3.30.9.30">
    <property type="match status" value="1"/>
</dbReference>
<dbReference type="EMBL" id="CAJNOJ010000319">
    <property type="protein sequence ID" value="CAF1396089.1"/>
    <property type="molecule type" value="Genomic_DNA"/>
</dbReference>
<dbReference type="PANTHER" id="PTHR13789">
    <property type="entry name" value="MONOOXYGENASE"/>
    <property type="match status" value="1"/>
</dbReference>
<dbReference type="Gene3D" id="3.50.50.60">
    <property type="entry name" value="FAD/NAD(P)-binding domain"/>
    <property type="match status" value="1"/>
</dbReference>
<dbReference type="Proteomes" id="UP000663852">
    <property type="component" value="Unassembled WGS sequence"/>
</dbReference>
<evidence type="ECO:0000256" key="2">
    <source>
        <dbReference type="ARBA" id="ARBA00023033"/>
    </source>
</evidence>
<dbReference type="InterPro" id="IPR050493">
    <property type="entry name" value="FAD-dep_Monooxygenase_BioMet"/>
</dbReference>